<feature type="non-terminal residue" evidence="1">
    <location>
        <position position="1"/>
    </location>
</feature>
<sequence length="99" mass="10860">QGSKAHTGMPQCQHCWHWGHLTEVCCCPVICCPICTSPHSKASHQQLAGCCCSNPKAKPPIPPTPADAPCPHIHACINCSNKHTADDHCCPYWQHHFNQ</sequence>
<protein>
    <submittedName>
        <fullName evidence="1">Uncharacterized protein</fullName>
    </submittedName>
</protein>
<evidence type="ECO:0000313" key="1">
    <source>
        <dbReference type="EMBL" id="KAF9440379.1"/>
    </source>
</evidence>
<gene>
    <name evidence="1" type="ORF">P691DRAFT_650464</name>
</gene>
<comment type="caution">
    <text evidence="1">The sequence shown here is derived from an EMBL/GenBank/DDBJ whole genome shotgun (WGS) entry which is preliminary data.</text>
</comment>
<proteinExistence type="predicted"/>
<organism evidence="1 2">
    <name type="scientific">Macrolepiota fuliginosa MF-IS2</name>
    <dbReference type="NCBI Taxonomy" id="1400762"/>
    <lineage>
        <taxon>Eukaryota</taxon>
        <taxon>Fungi</taxon>
        <taxon>Dikarya</taxon>
        <taxon>Basidiomycota</taxon>
        <taxon>Agaricomycotina</taxon>
        <taxon>Agaricomycetes</taxon>
        <taxon>Agaricomycetidae</taxon>
        <taxon>Agaricales</taxon>
        <taxon>Agaricineae</taxon>
        <taxon>Agaricaceae</taxon>
        <taxon>Macrolepiota</taxon>
    </lineage>
</organism>
<evidence type="ECO:0000313" key="2">
    <source>
        <dbReference type="Proteomes" id="UP000807342"/>
    </source>
</evidence>
<dbReference type="Proteomes" id="UP000807342">
    <property type="component" value="Unassembled WGS sequence"/>
</dbReference>
<keyword evidence="2" id="KW-1185">Reference proteome</keyword>
<feature type="non-terminal residue" evidence="1">
    <location>
        <position position="99"/>
    </location>
</feature>
<accession>A0A9P6BW36</accession>
<reference evidence="1" key="1">
    <citation type="submission" date="2020-11" db="EMBL/GenBank/DDBJ databases">
        <authorList>
            <consortium name="DOE Joint Genome Institute"/>
            <person name="Ahrendt S."/>
            <person name="Riley R."/>
            <person name="Andreopoulos W."/>
            <person name="Labutti K."/>
            <person name="Pangilinan J."/>
            <person name="Ruiz-Duenas F.J."/>
            <person name="Barrasa J.M."/>
            <person name="Sanchez-Garcia M."/>
            <person name="Camarero S."/>
            <person name="Miyauchi S."/>
            <person name="Serrano A."/>
            <person name="Linde D."/>
            <person name="Babiker R."/>
            <person name="Drula E."/>
            <person name="Ayuso-Fernandez I."/>
            <person name="Pacheco R."/>
            <person name="Padilla G."/>
            <person name="Ferreira P."/>
            <person name="Barriuso J."/>
            <person name="Kellner H."/>
            <person name="Castanera R."/>
            <person name="Alfaro M."/>
            <person name="Ramirez L."/>
            <person name="Pisabarro A.G."/>
            <person name="Kuo A."/>
            <person name="Tritt A."/>
            <person name="Lipzen A."/>
            <person name="He G."/>
            <person name="Yan M."/>
            <person name="Ng V."/>
            <person name="Cullen D."/>
            <person name="Martin F."/>
            <person name="Rosso M.-N."/>
            <person name="Henrissat B."/>
            <person name="Hibbett D."/>
            <person name="Martinez A.T."/>
            <person name="Grigoriev I.V."/>
        </authorList>
    </citation>
    <scope>NUCLEOTIDE SEQUENCE</scope>
    <source>
        <strain evidence="1">MF-IS2</strain>
    </source>
</reference>
<dbReference type="EMBL" id="MU152580">
    <property type="protein sequence ID" value="KAF9440379.1"/>
    <property type="molecule type" value="Genomic_DNA"/>
</dbReference>
<dbReference type="AlphaFoldDB" id="A0A9P6BW36"/>
<name>A0A9P6BW36_9AGAR</name>